<dbReference type="RefSeq" id="WP_068758728.1">
    <property type="nucleotide sequence ID" value="NZ_KQ950190.1"/>
</dbReference>
<dbReference type="EMBL" id="LGEM01000147">
    <property type="protein sequence ID" value="KUP95156.1"/>
    <property type="molecule type" value="Genomic_DNA"/>
</dbReference>
<dbReference type="GO" id="GO:0016226">
    <property type="term" value="P:iron-sulfur cluster assembly"/>
    <property type="evidence" value="ECO:0007669"/>
    <property type="project" value="InterPro"/>
</dbReference>
<keyword evidence="3" id="KW-1185">Reference proteome</keyword>
<dbReference type="PANTHER" id="PTHR43011">
    <property type="entry name" value="IRON-SULFUR CLUSTER ASSEMBLY 2 HOMOLOG, MITOCHONDRIAL"/>
    <property type="match status" value="1"/>
</dbReference>
<evidence type="ECO:0000313" key="3">
    <source>
        <dbReference type="Proteomes" id="UP000074382"/>
    </source>
</evidence>
<dbReference type="InterPro" id="IPR017870">
    <property type="entry name" value="FeS_cluster_insertion_CS"/>
</dbReference>
<organism evidence="2 3">
    <name type="scientific">Thermobifida cellulosilytica TB100</name>
    <dbReference type="NCBI Taxonomy" id="665004"/>
    <lineage>
        <taxon>Bacteria</taxon>
        <taxon>Bacillati</taxon>
        <taxon>Actinomycetota</taxon>
        <taxon>Actinomycetes</taxon>
        <taxon>Streptosporangiales</taxon>
        <taxon>Nocardiopsidaceae</taxon>
        <taxon>Thermobifida</taxon>
    </lineage>
</organism>
<dbReference type="STRING" id="665004.AC529_19090"/>
<dbReference type="GO" id="GO:0051539">
    <property type="term" value="F:4 iron, 4 sulfur cluster binding"/>
    <property type="evidence" value="ECO:0007669"/>
    <property type="project" value="TreeGrafter"/>
</dbReference>
<dbReference type="Pfam" id="PF01521">
    <property type="entry name" value="Fe-S_biosyn"/>
    <property type="match status" value="1"/>
</dbReference>
<dbReference type="PROSITE" id="PS01152">
    <property type="entry name" value="HESB"/>
    <property type="match status" value="1"/>
</dbReference>
<evidence type="ECO:0000313" key="2">
    <source>
        <dbReference type="EMBL" id="KUP95156.1"/>
    </source>
</evidence>
<protein>
    <submittedName>
        <fullName evidence="2">Iron-sulfur cluster insertion protein ErpA</fullName>
    </submittedName>
</protein>
<dbReference type="OrthoDB" id="9801228at2"/>
<gene>
    <name evidence="2" type="ORF">AC529_19090</name>
</gene>
<dbReference type="GO" id="GO:0005506">
    <property type="term" value="F:iron ion binding"/>
    <property type="evidence" value="ECO:0007669"/>
    <property type="project" value="TreeGrafter"/>
</dbReference>
<name>A0A147KCX6_THECS</name>
<accession>A0A147KCX6</accession>
<dbReference type="InterPro" id="IPR035903">
    <property type="entry name" value="HesB-like_dom_sf"/>
</dbReference>
<dbReference type="Proteomes" id="UP000074382">
    <property type="component" value="Unassembled WGS sequence"/>
</dbReference>
<dbReference type="Gene3D" id="2.60.300.12">
    <property type="entry name" value="HesB-like domain"/>
    <property type="match status" value="1"/>
</dbReference>
<dbReference type="SUPFAM" id="SSF89360">
    <property type="entry name" value="HesB-like domain"/>
    <property type="match status" value="1"/>
</dbReference>
<feature type="domain" description="Core" evidence="1">
    <location>
        <begin position="12"/>
        <end position="113"/>
    </location>
</feature>
<dbReference type="AlphaFoldDB" id="A0A147KCX6"/>
<dbReference type="PANTHER" id="PTHR43011:SF1">
    <property type="entry name" value="IRON-SULFUR CLUSTER ASSEMBLY 2 HOMOLOG, MITOCHONDRIAL"/>
    <property type="match status" value="1"/>
</dbReference>
<proteinExistence type="predicted"/>
<dbReference type="NCBIfam" id="TIGR00049">
    <property type="entry name" value="iron-sulfur cluster assembly accessory protein"/>
    <property type="match status" value="1"/>
</dbReference>
<reference evidence="3" key="1">
    <citation type="journal article" date="2017" name="Acta Aliment.">
        <title>Plant polysaccharide degrading enzyme system of Thermpbifida cellulosilytica TB100 revealed by de novo genome project data.</title>
        <authorList>
            <person name="Toth A."/>
            <person name="Baka E."/>
            <person name="Luzics S."/>
            <person name="Bata-Vidacs I."/>
            <person name="Nagy I."/>
            <person name="Balint B."/>
            <person name="Herceg R."/>
            <person name="Olasz F."/>
            <person name="Wilk T."/>
            <person name="Nagy T."/>
            <person name="Kriszt B."/>
            <person name="Nagy I."/>
            <person name="Kukolya J."/>
        </authorList>
    </citation>
    <scope>NUCLEOTIDE SEQUENCE [LARGE SCALE GENOMIC DNA]</scope>
    <source>
        <strain evidence="3">TB100</strain>
    </source>
</reference>
<sequence>MTAQTEATTQGVTLTDAAVEKVKSLLAQEGRDDLRLRLGVAPGGCSGLRYQLYFDERKLDGDIVTDHNGVELAVDRYSMPYLEGATIDFVDTIEKQGFTIDNPSAQSSCACGDSFH</sequence>
<dbReference type="InterPro" id="IPR016092">
    <property type="entry name" value="ATAP"/>
</dbReference>
<dbReference type="GO" id="GO:0051537">
    <property type="term" value="F:2 iron, 2 sulfur cluster binding"/>
    <property type="evidence" value="ECO:0007669"/>
    <property type="project" value="TreeGrafter"/>
</dbReference>
<evidence type="ECO:0000259" key="1">
    <source>
        <dbReference type="Pfam" id="PF01521"/>
    </source>
</evidence>
<comment type="caution">
    <text evidence="2">The sequence shown here is derived from an EMBL/GenBank/DDBJ whole genome shotgun (WGS) entry which is preliminary data.</text>
</comment>
<dbReference type="InterPro" id="IPR000361">
    <property type="entry name" value="ATAP_core_dom"/>
</dbReference>
<dbReference type="PATRIC" id="fig|665004.4.peg.4193"/>